<keyword evidence="4" id="KW-0808">Transferase</keyword>
<reference evidence="19 20" key="1">
    <citation type="submission" date="2018-01" db="EMBL/GenBank/DDBJ databases">
        <title>Draft genome of the strawberry crown rot pathogen Phytophthora cactorum.</title>
        <authorList>
            <person name="Armitage A.D."/>
            <person name="Lysoe E."/>
            <person name="Nellist C.F."/>
            <person name="Harrison R.J."/>
            <person name="Brurberg M.B."/>
        </authorList>
    </citation>
    <scope>NUCLEOTIDE SEQUENCE [LARGE SCALE GENOMIC DNA]</scope>
    <source>
        <strain evidence="19 20">10300</strain>
    </source>
</reference>
<dbReference type="SMART" id="SM00184">
    <property type="entry name" value="RING"/>
    <property type="match status" value="1"/>
</dbReference>
<keyword evidence="20" id="KW-1185">Reference proteome</keyword>
<dbReference type="PROSITE" id="PS50089">
    <property type="entry name" value="ZF_RING_2"/>
    <property type="match status" value="1"/>
</dbReference>
<dbReference type="GO" id="GO:0016020">
    <property type="term" value="C:membrane"/>
    <property type="evidence" value="ECO:0007669"/>
    <property type="project" value="UniProtKB-SubCell"/>
</dbReference>
<proteinExistence type="predicted"/>
<organism evidence="19 20">
    <name type="scientific">Phytophthora cactorum</name>
    <dbReference type="NCBI Taxonomy" id="29920"/>
    <lineage>
        <taxon>Eukaryota</taxon>
        <taxon>Sar</taxon>
        <taxon>Stramenopiles</taxon>
        <taxon>Oomycota</taxon>
        <taxon>Peronosporomycetes</taxon>
        <taxon>Peronosporales</taxon>
        <taxon>Peronosporaceae</taxon>
        <taxon>Phytophthora</taxon>
    </lineage>
</organism>
<evidence type="ECO:0000313" key="18">
    <source>
        <dbReference type="EMBL" id="KAG3228287.1"/>
    </source>
</evidence>
<evidence type="ECO:0000256" key="10">
    <source>
        <dbReference type="ARBA" id="ARBA00022989"/>
    </source>
</evidence>
<comment type="subcellular location">
    <subcellularLocation>
        <location evidence="2">Membrane</location>
        <topology evidence="2">Multi-pass membrane protein</topology>
    </subcellularLocation>
</comment>
<evidence type="ECO:0000256" key="7">
    <source>
        <dbReference type="ARBA" id="ARBA00022771"/>
    </source>
</evidence>
<feature type="domain" description="RING-type" evidence="13">
    <location>
        <begin position="168"/>
        <end position="206"/>
    </location>
</feature>
<evidence type="ECO:0000256" key="12">
    <source>
        <dbReference type="PROSITE-ProRule" id="PRU00175"/>
    </source>
</evidence>
<dbReference type="Proteomes" id="UP000736787">
    <property type="component" value="Unassembled WGS sequence"/>
</dbReference>
<dbReference type="OrthoDB" id="9984778at2759"/>
<dbReference type="Proteomes" id="UP000251314">
    <property type="component" value="Unassembled WGS sequence"/>
</dbReference>
<name>A0A329STD9_9STRA</name>
<evidence type="ECO:0000256" key="9">
    <source>
        <dbReference type="ARBA" id="ARBA00022833"/>
    </source>
</evidence>
<dbReference type="AlphaFoldDB" id="A0A329STD9"/>
<evidence type="ECO:0000313" key="16">
    <source>
        <dbReference type="EMBL" id="KAG2952729.1"/>
    </source>
</evidence>
<evidence type="ECO:0000256" key="8">
    <source>
        <dbReference type="ARBA" id="ARBA00022786"/>
    </source>
</evidence>
<keyword evidence="10" id="KW-1133">Transmembrane helix</keyword>
<dbReference type="SUPFAM" id="SSF57850">
    <property type="entry name" value="RING/U-box"/>
    <property type="match status" value="1"/>
</dbReference>
<dbReference type="Proteomes" id="UP000697107">
    <property type="component" value="Unassembled WGS sequence"/>
</dbReference>
<dbReference type="EMBL" id="RCMK01000034">
    <property type="protein sequence ID" value="KAG2952729.1"/>
    <property type="molecule type" value="Genomic_DNA"/>
</dbReference>
<evidence type="ECO:0000313" key="19">
    <source>
        <dbReference type="EMBL" id="RAW38872.1"/>
    </source>
</evidence>
<evidence type="ECO:0000256" key="2">
    <source>
        <dbReference type="ARBA" id="ARBA00004141"/>
    </source>
</evidence>
<evidence type="ECO:0000256" key="6">
    <source>
        <dbReference type="ARBA" id="ARBA00022723"/>
    </source>
</evidence>
<dbReference type="PANTHER" id="PTHR45977:SF4">
    <property type="entry name" value="RING-TYPE DOMAIN-CONTAINING PROTEIN"/>
    <property type="match status" value="1"/>
</dbReference>
<accession>A0A329STD9</accession>
<keyword evidence="11" id="KW-0472">Membrane</keyword>
<dbReference type="GO" id="GO:0006511">
    <property type="term" value="P:ubiquitin-dependent protein catabolic process"/>
    <property type="evidence" value="ECO:0007669"/>
    <property type="project" value="TreeGrafter"/>
</dbReference>
<comment type="caution">
    <text evidence="19">The sequence shown here is derived from an EMBL/GenBank/DDBJ whole genome shotgun (WGS) entry which is preliminary data.</text>
</comment>
<evidence type="ECO:0000256" key="4">
    <source>
        <dbReference type="ARBA" id="ARBA00022679"/>
    </source>
</evidence>
<dbReference type="EMBL" id="RCML01000030">
    <property type="protein sequence ID" value="KAG2997009.1"/>
    <property type="molecule type" value="Genomic_DNA"/>
</dbReference>
<evidence type="ECO:0000313" key="15">
    <source>
        <dbReference type="EMBL" id="KAG2941115.1"/>
    </source>
</evidence>
<evidence type="ECO:0000313" key="17">
    <source>
        <dbReference type="EMBL" id="KAG2997009.1"/>
    </source>
</evidence>
<keyword evidence="7 12" id="KW-0863">Zinc-finger</keyword>
<dbReference type="GO" id="GO:0016567">
    <property type="term" value="P:protein ubiquitination"/>
    <property type="evidence" value="ECO:0007669"/>
    <property type="project" value="TreeGrafter"/>
</dbReference>
<evidence type="ECO:0000256" key="5">
    <source>
        <dbReference type="ARBA" id="ARBA00022692"/>
    </source>
</evidence>
<evidence type="ECO:0000256" key="11">
    <source>
        <dbReference type="ARBA" id="ARBA00023136"/>
    </source>
</evidence>
<dbReference type="InterPro" id="IPR001841">
    <property type="entry name" value="Znf_RING"/>
</dbReference>
<evidence type="ECO:0000256" key="3">
    <source>
        <dbReference type="ARBA" id="ARBA00012483"/>
    </source>
</evidence>
<keyword evidence="6" id="KW-0479">Metal-binding</keyword>
<dbReference type="GO" id="GO:0061630">
    <property type="term" value="F:ubiquitin protein ligase activity"/>
    <property type="evidence" value="ECO:0007669"/>
    <property type="project" value="UniProtKB-EC"/>
</dbReference>
<gene>
    <name evidence="19" type="ORF">PC110_g4925</name>
    <name evidence="14" type="ORF">PC113_g2541</name>
    <name evidence="15" type="ORF">PC115_g2161</name>
    <name evidence="16" type="ORF">PC117_g2568</name>
    <name evidence="17" type="ORF">PC118_g2130</name>
    <name evidence="18" type="ORF">PC129_g1160</name>
</gene>
<dbReference type="EMBL" id="MJFZ01000079">
    <property type="protein sequence ID" value="RAW38872.1"/>
    <property type="molecule type" value="Genomic_DNA"/>
</dbReference>
<keyword evidence="8" id="KW-0833">Ubl conjugation pathway</keyword>
<dbReference type="InterPro" id="IPR013083">
    <property type="entry name" value="Znf_RING/FYVE/PHD"/>
</dbReference>
<dbReference type="Proteomes" id="UP000774804">
    <property type="component" value="Unassembled WGS sequence"/>
</dbReference>
<dbReference type="Proteomes" id="UP000735874">
    <property type="component" value="Unassembled WGS sequence"/>
</dbReference>
<dbReference type="Pfam" id="PF00097">
    <property type="entry name" value="zf-C3HC4"/>
    <property type="match status" value="1"/>
</dbReference>
<dbReference type="EMBL" id="RCMI01000030">
    <property type="protein sequence ID" value="KAG2941115.1"/>
    <property type="molecule type" value="Genomic_DNA"/>
</dbReference>
<evidence type="ECO:0000256" key="1">
    <source>
        <dbReference type="ARBA" id="ARBA00000900"/>
    </source>
</evidence>
<comment type="catalytic activity">
    <reaction evidence="1">
        <text>S-ubiquitinyl-[E2 ubiquitin-conjugating enzyme]-L-cysteine + [acceptor protein]-L-lysine = [E2 ubiquitin-conjugating enzyme]-L-cysteine + N(6)-ubiquitinyl-[acceptor protein]-L-lysine.</text>
        <dbReference type="EC" id="2.3.2.27"/>
    </reaction>
</comment>
<dbReference type="EMBL" id="RCMG01000035">
    <property type="protein sequence ID" value="KAG2866752.1"/>
    <property type="molecule type" value="Genomic_DNA"/>
</dbReference>
<dbReference type="EMBL" id="RCMV01000018">
    <property type="protein sequence ID" value="KAG3228287.1"/>
    <property type="molecule type" value="Genomic_DNA"/>
</dbReference>
<reference evidence="14" key="2">
    <citation type="submission" date="2018-10" db="EMBL/GenBank/DDBJ databases">
        <title>Effector identification in a new, highly contiguous assembly of the strawberry crown rot pathogen Phytophthora cactorum.</title>
        <authorList>
            <person name="Armitage A.D."/>
            <person name="Nellist C.F."/>
            <person name="Bates H."/>
            <person name="Vickerstaff R.J."/>
            <person name="Harrison R.J."/>
        </authorList>
    </citation>
    <scope>NUCLEOTIDE SEQUENCE</scope>
    <source>
        <strain evidence="14">15-7</strain>
        <strain evidence="15">4032</strain>
        <strain evidence="16">4040</strain>
        <strain evidence="17">P415</strain>
        <strain evidence="18">P421</strain>
    </source>
</reference>
<sequence length="211" mass="23565">MNTAFGEQLVIADERIEMETALHLSTEEAQNLAELAVYHDEARLAQEAEDLRLAIRLSGQQDADAADEDEVVNRAITNSFDEHDAFVAEKDERRRREVIHEYCAQQTVDTAPNVLGGPRPAPRAFRASASVHVPTPCALRDRGSQILSQRGKSRGACGRSRGARDPDCSICLHPVVDPRALECHHVFCANRINHWLNMNKICPVCRIECEM</sequence>
<dbReference type="Proteomes" id="UP000760860">
    <property type="component" value="Unassembled WGS sequence"/>
</dbReference>
<dbReference type="PANTHER" id="PTHR45977">
    <property type="entry name" value="TARGET OF ERK KINASE MPK-1"/>
    <property type="match status" value="1"/>
</dbReference>
<dbReference type="GO" id="GO:0008270">
    <property type="term" value="F:zinc ion binding"/>
    <property type="evidence" value="ECO:0007669"/>
    <property type="project" value="UniProtKB-KW"/>
</dbReference>
<dbReference type="EC" id="2.3.2.27" evidence="3"/>
<dbReference type="VEuPathDB" id="FungiDB:PC110_g4925"/>
<evidence type="ECO:0000313" key="14">
    <source>
        <dbReference type="EMBL" id="KAG2866752.1"/>
    </source>
</evidence>
<evidence type="ECO:0000259" key="13">
    <source>
        <dbReference type="PROSITE" id="PS50089"/>
    </source>
</evidence>
<keyword evidence="9" id="KW-0862">Zinc</keyword>
<evidence type="ECO:0000313" key="20">
    <source>
        <dbReference type="Proteomes" id="UP000251314"/>
    </source>
</evidence>
<keyword evidence="5" id="KW-0812">Transmembrane</keyword>
<dbReference type="InterPro" id="IPR018957">
    <property type="entry name" value="Znf_C3HC4_RING-type"/>
</dbReference>
<dbReference type="Gene3D" id="3.30.40.10">
    <property type="entry name" value="Zinc/RING finger domain, C3HC4 (zinc finger)"/>
    <property type="match status" value="1"/>
</dbReference>
<protein>
    <recommendedName>
        <fullName evidence="3">RING-type E3 ubiquitin transferase</fullName>
        <ecNumber evidence="3">2.3.2.27</ecNumber>
    </recommendedName>
</protein>